<gene>
    <name evidence="3" type="ORF">SAMN02927903_01122</name>
</gene>
<dbReference type="InterPro" id="IPR013783">
    <property type="entry name" value="Ig-like_fold"/>
</dbReference>
<feature type="signal peptide" evidence="1">
    <location>
        <begin position="1"/>
        <end position="40"/>
    </location>
</feature>
<feature type="chain" id="PRO_5011573973" evidence="1">
    <location>
        <begin position="41"/>
        <end position="1824"/>
    </location>
</feature>
<dbReference type="InterPro" id="IPR036116">
    <property type="entry name" value="FN3_sf"/>
</dbReference>
<proteinExistence type="predicted"/>
<dbReference type="Pfam" id="PF00041">
    <property type="entry name" value="fn3"/>
    <property type="match status" value="1"/>
</dbReference>
<organism evidence="3 4">
    <name type="scientific">Flavobacterium caeni</name>
    <dbReference type="NCBI Taxonomy" id="490189"/>
    <lineage>
        <taxon>Bacteria</taxon>
        <taxon>Pseudomonadati</taxon>
        <taxon>Bacteroidota</taxon>
        <taxon>Flavobacteriia</taxon>
        <taxon>Flavobacteriales</taxon>
        <taxon>Flavobacteriaceae</taxon>
        <taxon>Flavobacterium</taxon>
    </lineage>
</organism>
<keyword evidence="4" id="KW-1185">Reference proteome</keyword>
<dbReference type="CDD" id="cd00063">
    <property type="entry name" value="FN3"/>
    <property type="match status" value="2"/>
</dbReference>
<dbReference type="SMART" id="SM00060">
    <property type="entry name" value="FN3"/>
    <property type="match status" value="2"/>
</dbReference>
<feature type="domain" description="Fibronectin type-III" evidence="2">
    <location>
        <begin position="287"/>
        <end position="393"/>
    </location>
</feature>
<dbReference type="InterPro" id="IPR003961">
    <property type="entry name" value="FN3_dom"/>
</dbReference>
<dbReference type="Pfam" id="PF20009">
    <property type="entry name" value="GEVED"/>
    <property type="match status" value="1"/>
</dbReference>
<dbReference type="EMBL" id="FMVF01000004">
    <property type="protein sequence ID" value="SCY28718.1"/>
    <property type="molecule type" value="Genomic_DNA"/>
</dbReference>
<keyword evidence="1" id="KW-0732">Signal</keyword>
<accession>A0A1G5EQM4</accession>
<evidence type="ECO:0000313" key="4">
    <source>
        <dbReference type="Proteomes" id="UP000199354"/>
    </source>
</evidence>
<dbReference type="NCBIfam" id="NF033708">
    <property type="entry name" value="T9SS_Cterm_ChiA"/>
    <property type="match status" value="1"/>
</dbReference>
<dbReference type="Gene3D" id="2.60.40.10">
    <property type="entry name" value="Immunoglobulins"/>
    <property type="match status" value="2"/>
</dbReference>
<reference evidence="3 4" key="1">
    <citation type="submission" date="2016-10" db="EMBL/GenBank/DDBJ databases">
        <authorList>
            <person name="de Groot N.N."/>
        </authorList>
    </citation>
    <scope>NUCLEOTIDE SEQUENCE [LARGE SCALE GENOMIC DNA]</scope>
    <source>
        <strain evidence="3 4">CGMCC 1.7031</strain>
    </source>
</reference>
<dbReference type="PROSITE" id="PS50853">
    <property type="entry name" value="FN3"/>
    <property type="match status" value="2"/>
</dbReference>
<sequence length="1824" mass="193064">MNSKLLTTFCCLAKKSNLRSLSLKTMFAALMGLAAWSGFAQVSSYTITGTGVGQTFTEINTGGGATGAFGTTANATLDNATIGARPIGFDFNFNGKVYTTCNVSFNGFITFGAMTPAQLTAMATDFTPISTTTSSYEGVIAAYARDLKGALTDVLYQVQGTPNTRTFTIQWIAYRNTQSSAAIRMQIILHESHPSNPNSGLVEIKYNANTAQTPAIGLTGQIGLRGENTTDFNNKFRSATGAWPATAGGVLARGTAANSTVITTFNANGSTISVPTLFTFIPPTCFAPKAVRATPVSISDTGATITWTAPLVAPASGYDYLVSPTAPTAMNYDTYGPAYPKDITPATGSVGAGITTTAVGSLMPSTLYYIYVRSNCGTPGGWSAAGSFTTLCPPITVLPHTENFNLATVGSVPPCMKRESGAGSAVWAVTNPTVPSWGFMDRHMRITVLGGNDNDATFFTEGYQLTGGTSYRLSYKYGASADFVTTEQSMSISYGLAPVAGAMTNLLVDYPSFKAGPYTNVINFTPPADGVYFIGFYDYTVAGNAATLVDDIDLRPSTCFAPVLNAVSGITSGSGFVSWTAAVPNPASGYEYFYSTTNTPPTSASTPMGGTAAGVTSFTLGGLSPSTTYYVWVRSSCGGGDYSNWSSLVSFTTDVGPAPPTCVPSGAGYFQDPNGITNVTFSNVNNTTGIEVNNYGDYTYFTGYGGQGTTMPFSVTYRTGFSYDTKIWIDWNDDGDFDDVAPFNELVYTGNSSASVPAVLTGTFNIPNSATLLGAHRMRIGGMDFGPAALTPCRNGSWQAYEDYTLYVTSPPPAINLNPYTGIICQGETSLVTLAPSSPAANYTSYTWTPSAGVTGNAASGWTFSPTATTIYELVGYNGATFHRATATVTITVKNTPSAVSITPSTLAVCQNATTLSPLTVSGGIVSGVAIYSENFNAPTAAGWTQQNFTTGSTNIPPTNDLAAWGLFPDGYNPFFGTVIHSNDNSQFAFTESDAPGGAADVHTELLSPAINLTGYTTATLNFYEFYMAFLTDVNDEFRAVDIMAADGTTLLATPLQNPGTANIGAANNFALATVDLTPYVGTTIRVRFRYEATYDWGYAIDNFVVTGSGPSSYTWSPITGLYNDAAGTVAYTGDARATVYPRPTVDTNYTVTATAFGCPVVSAPMTVTVTPINGGAMVVTSQTVCGGSAASDIVLTTGSVQGTILYWQYADDALFTVNLTNIPGSGGLMTLPSAMIGTITGPRYFRAVVNVAGCANAFSPTHAITIPTTTWTVGPGWSAGPPTASVQAVFNGNYTSTGNLTACSVQVIGGIVTINSGHTLTVQNEVNVSNTARLIFEDDASLVQVTNAANIGDITYKRNTTPMRMWDYTYWSSPVDGQILASFSPLTMADKYFWFNTTTYQWTAVSAPGITPMTPGRGYIIRAPQGFNSVPQVWPGSFGYDGVTHGGGVPNNGTIPVTVGHNSSTNNLDCIGNPYPSAISANLFMTDSQNAAALGAGGTTLYFWTHNTPVTASQYNYNNADYASYNYTGGVGTGAAATSPLPCVGCNFNVPNGNIAAGQAFMVKTVASGTIYFKNTMRLTGLNTQFFRMDDQEDPVELLQRSRLWLEFTNNDGAYKQTLVGYIENATNGIDEGFDGPLVEVGNPVSIYTMVDGQKLSIQGRAITFSEDDVIPVGYRSNIAGSFQINMPMIDGLFADQDVYLEDMMLGITHDLKQGPYPFTTEAGTFDNRFVIKFVNNLLAVERPTLNGNNVVVYQNDQTIFIETSQVKMKSVKIFDLRGRLIAEKDAVNEHKVAFNNLLAAQEVLLVQITSEDGAVVTKKIVY</sequence>
<dbReference type="SUPFAM" id="SSF49265">
    <property type="entry name" value="Fibronectin type III"/>
    <property type="match status" value="2"/>
</dbReference>
<dbReference type="STRING" id="490189.SAMN02927903_01122"/>
<protein>
    <submittedName>
        <fullName evidence="3">Por secretion system C-terminal sorting domain-containing protein</fullName>
    </submittedName>
</protein>
<dbReference type="InterPro" id="IPR045474">
    <property type="entry name" value="GEVED"/>
</dbReference>
<evidence type="ECO:0000256" key="1">
    <source>
        <dbReference type="SAM" id="SignalP"/>
    </source>
</evidence>
<evidence type="ECO:0000313" key="3">
    <source>
        <dbReference type="EMBL" id="SCY28718.1"/>
    </source>
</evidence>
<evidence type="ECO:0000259" key="2">
    <source>
        <dbReference type="PROSITE" id="PS50853"/>
    </source>
</evidence>
<name>A0A1G5EQM4_9FLAO</name>
<dbReference type="Proteomes" id="UP000199354">
    <property type="component" value="Unassembled WGS sequence"/>
</dbReference>
<feature type="domain" description="Fibronectin type-III" evidence="2">
    <location>
        <begin position="561"/>
        <end position="656"/>
    </location>
</feature>